<keyword evidence="3" id="KW-0732">Signal</keyword>
<feature type="region of interest" description="Disordered" evidence="1">
    <location>
        <begin position="437"/>
        <end position="461"/>
    </location>
</feature>
<feature type="region of interest" description="Disordered" evidence="1">
    <location>
        <begin position="310"/>
        <end position="332"/>
    </location>
</feature>
<feature type="region of interest" description="Disordered" evidence="1">
    <location>
        <begin position="56"/>
        <end position="151"/>
    </location>
</feature>
<comment type="caution">
    <text evidence="4">The sequence shown here is derived from an EMBL/GenBank/DDBJ whole genome shotgun (WGS) entry which is preliminary data.</text>
</comment>
<feature type="compositionally biased region" description="Polar residues" evidence="1">
    <location>
        <begin position="95"/>
        <end position="109"/>
    </location>
</feature>
<feature type="compositionally biased region" description="Polar residues" evidence="1">
    <location>
        <begin position="450"/>
        <end position="461"/>
    </location>
</feature>
<organism evidence="4 5">
    <name type="scientific">Neocallimastix californiae</name>
    <dbReference type="NCBI Taxonomy" id="1754190"/>
    <lineage>
        <taxon>Eukaryota</taxon>
        <taxon>Fungi</taxon>
        <taxon>Fungi incertae sedis</taxon>
        <taxon>Chytridiomycota</taxon>
        <taxon>Chytridiomycota incertae sedis</taxon>
        <taxon>Neocallimastigomycetes</taxon>
        <taxon>Neocallimastigales</taxon>
        <taxon>Neocallimastigaceae</taxon>
        <taxon>Neocallimastix</taxon>
    </lineage>
</organism>
<evidence type="ECO:0000313" key="5">
    <source>
        <dbReference type="Proteomes" id="UP000193920"/>
    </source>
</evidence>
<feature type="compositionally biased region" description="Low complexity" evidence="1">
    <location>
        <begin position="56"/>
        <end position="65"/>
    </location>
</feature>
<feature type="compositionally biased region" description="Polar residues" evidence="1">
    <location>
        <begin position="496"/>
        <end position="514"/>
    </location>
</feature>
<evidence type="ECO:0000256" key="3">
    <source>
        <dbReference type="SAM" id="SignalP"/>
    </source>
</evidence>
<keyword evidence="2" id="KW-0472">Membrane</keyword>
<feature type="compositionally biased region" description="Basic and acidic residues" evidence="1">
    <location>
        <begin position="131"/>
        <end position="142"/>
    </location>
</feature>
<evidence type="ECO:0000256" key="1">
    <source>
        <dbReference type="SAM" id="MobiDB-lite"/>
    </source>
</evidence>
<accession>A0A1Y2EV88</accession>
<evidence type="ECO:0008006" key="6">
    <source>
        <dbReference type="Google" id="ProtNLM"/>
    </source>
</evidence>
<proteinExistence type="predicted"/>
<protein>
    <recommendedName>
        <fullName evidence="6">RGS domain-containing protein</fullName>
    </recommendedName>
</protein>
<evidence type="ECO:0000256" key="2">
    <source>
        <dbReference type="SAM" id="Phobius"/>
    </source>
</evidence>
<keyword evidence="2" id="KW-1133">Transmembrane helix</keyword>
<dbReference type="AlphaFoldDB" id="A0A1Y2EV88"/>
<feature type="compositionally biased region" description="Polar residues" evidence="1">
    <location>
        <begin position="316"/>
        <end position="332"/>
    </location>
</feature>
<dbReference type="Proteomes" id="UP000193920">
    <property type="component" value="Unassembled WGS sequence"/>
</dbReference>
<feature type="compositionally biased region" description="Low complexity" evidence="1">
    <location>
        <begin position="110"/>
        <end position="127"/>
    </location>
</feature>
<dbReference type="OrthoDB" id="10665431at2759"/>
<gene>
    <name evidence="4" type="ORF">LY90DRAFT_665913</name>
</gene>
<reference evidence="4 5" key="1">
    <citation type="submission" date="2016-08" db="EMBL/GenBank/DDBJ databases">
        <title>A Parts List for Fungal Cellulosomes Revealed by Comparative Genomics.</title>
        <authorList>
            <consortium name="DOE Joint Genome Institute"/>
            <person name="Haitjema C.H."/>
            <person name="Gilmore S.P."/>
            <person name="Henske J.K."/>
            <person name="Solomon K.V."/>
            <person name="De Groot R."/>
            <person name="Kuo A."/>
            <person name="Mondo S.J."/>
            <person name="Salamov A.A."/>
            <person name="Labutti K."/>
            <person name="Zhao Z."/>
            <person name="Chiniquy J."/>
            <person name="Barry K."/>
            <person name="Brewer H.M."/>
            <person name="Purvine S.O."/>
            <person name="Wright A.T."/>
            <person name="Boxma B."/>
            <person name="Van Alen T."/>
            <person name="Hackstein J.H."/>
            <person name="Baker S.E."/>
            <person name="Grigoriev I.V."/>
            <person name="O'Malley M.A."/>
        </authorList>
    </citation>
    <scope>NUCLEOTIDE SEQUENCE [LARGE SCALE GENOMIC DNA]</scope>
    <source>
        <strain evidence="4 5">G1</strain>
    </source>
</reference>
<name>A0A1Y2EV88_9FUNG</name>
<feature type="region of interest" description="Disordered" evidence="1">
    <location>
        <begin position="388"/>
        <end position="418"/>
    </location>
</feature>
<feature type="compositionally biased region" description="Polar residues" evidence="1">
    <location>
        <begin position="390"/>
        <end position="409"/>
    </location>
</feature>
<keyword evidence="5" id="KW-1185">Reference proteome</keyword>
<feature type="compositionally biased region" description="Basic and acidic residues" evidence="1">
    <location>
        <begin position="515"/>
        <end position="529"/>
    </location>
</feature>
<feature type="compositionally biased region" description="Polar residues" evidence="1">
    <location>
        <begin position="75"/>
        <end position="85"/>
    </location>
</feature>
<sequence length="560" mass="63180">MKKLNIYIILLLYILYSKIIHSHPIDNSKCNEGSCVTDQYKNGTNEVLPSVVDQTNIENSNNSNDNEVDLDNYPNVVNNPSTDNNGMPEVEKNDGFNNNIDTSIDNNKQNVDNGNSSYNDDSSNQNNTLKQDNKSSKNESFEKSSNSASLNKKDNSRHKYFLIFLLILTAIIILIVLAILIYKKKYLQSSKQVMMNVIDNEIRPGNFMEKIKTINMDNPYIINNNNHINNNCPLFNFNMSNIINTNNLNSYDYENHFKNGYTVNKENNNYYKTFESMNRGLKPPPTHDNNMKKKNFIKVKSNTPLVITTKRKSKNSDISNTQKTNSGSYSENCSINRTSTEMSLALTPTNISHSSSNGGFGYKNNKLNKHTSVALTFGCRAVFDRESDSYNDSPNFTSPTRTSMITNNQSNSSSRVSSQKSLTSFITSRISSYISGGKRSYRKDSEYERSTNNTDDTSSRYTYYSKNKNYISGSDFGEISNSNSGSNSSAIDKKSNVNVGATQKSKGNNDSKSQPSKEKSTESELKRNNSEKLITFEHDLFASFLKDCDEKLDLTLSYGK</sequence>
<evidence type="ECO:0000313" key="4">
    <source>
        <dbReference type="EMBL" id="ORY75174.1"/>
    </source>
</evidence>
<feature type="signal peptide" evidence="3">
    <location>
        <begin position="1"/>
        <end position="22"/>
    </location>
</feature>
<feature type="region of interest" description="Disordered" evidence="1">
    <location>
        <begin position="481"/>
        <end position="529"/>
    </location>
</feature>
<keyword evidence="2" id="KW-0812">Transmembrane</keyword>
<feature type="transmembrane region" description="Helical" evidence="2">
    <location>
        <begin position="160"/>
        <end position="182"/>
    </location>
</feature>
<feature type="chain" id="PRO_5012530906" description="RGS domain-containing protein" evidence="3">
    <location>
        <begin position="23"/>
        <end position="560"/>
    </location>
</feature>
<dbReference type="EMBL" id="MCOG01000026">
    <property type="protein sequence ID" value="ORY75174.1"/>
    <property type="molecule type" value="Genomic_DNA"/>
</dbReference>